<gene>
    <name evidence="2" type="ordered locus">Dred_1392</name>
</gene>
<dbReference type="eggNOG" id="ENOG502ZA1R">
    <property type="taxonomic scope" value="Bacteria"/>
</dbReference>
<dbReference type="Proteomes" id="UP000001556">
    <property type="component" value="Chromosome"/>
</dbReference>
<organism evidence="2 3">
    <name type="scientific">Desulforamulus reducens (strain ATCC BAA-1160 / DSM 100696 / MI-1)</name>
    <name type="common">Desulfotomaculum reducens</name>
    <dbReference type="NCBI Taxonomy" id="349161"/>
    <lineage>
        <taxon>Bacteria</taxon>
        <taxon>Bacillati</taxon>
        <taxon>Bacillota</taxon>
        <taxon>Clostridia</taxon>
        <taxon>Eubacteriales</taxon>
        <taxon>Peptococcaceae</taxon>
        <taxon>Desulforamulus</taxon>
    </lineage>
</organism>
<dbReference type="InterPro" id="IPR057174">
    <property type="entry name" value="DUF7852"/>
</dbReference>
<dbReference type="KEGG" id="drm:Dred_1392"/>
<sequence length="417" mass="47131">MFNHMTDFFDPKPVKQIQKNVEVEQQELEEPLEETDKNEQVQVESTVSEVQVFRHQKDACVDVTDGNIQSCTNTQLGVMGISDVVVKIPVVLAEFQVQVNINSIITLPEKALEIKEVKKRVKLTQCLLIQEPGIVSNPGDLFIKGFVRKNIAYATRNCSNEEGVCGDIRHCTVDVPFSCVTKVIFNGIMPLPPVANTVSEFEYFRTQNLSGPGFADKDQLLSGDLSEFNQVSQEFYNELPFCELICSKIIEFDEFLNRKRPCDINLPFEEREFSQIEEKMVLYLTIKLLQNHQVYIPPVHVNGEIRNETSPVESVQLQTLAHVVIEEDDSTESIPELLEEEFLVEETPDSEDDLSTDISSAAVEDDHPVDVDVTFEVSEADLLEDTAPNVPQDNVLIEKLIEDPDDIHIEETTVISD</sequence>
<dbReference type="STRING" id="349161.Dred_1392"/>
<evidence type="ECO:0000313" key="3">
    <source>
        <dbReference type="Proteomes" id="UP000001556"/>
    </source>
</evidence>
<dbReference type="AlphaFoldDB" id="A4J4B9"/>
<dbReference type="InterPro" id="IPR054845">
    <property type="entry name" value="Exosporium_prot_C"/>
</dbReference>
<dbReference type="EMBL" id="CP000612">
    <property type="protein sequence ID" value="ABO49922.1"/>
    <property type="molecule type" value="Genomic_DNA"/>
</dbReference>
<feature type="domain" description="DUF7852" evidence="1">
    <location>
        <begin position="55"/>
        <end position="161"/>
    </location>
</feature>
<keyword evidence="3" id="KW-1185">Reference proteome</keyword>
<dbReference type="NCBIfam" id="NF045794">
    <property type="entry name" value="CsxC_fam"/>
    <property type="match status" value="1"/>
</dbReference>
<reference evidence="2 3" key="1">
    <citation type="submission" date="2007-03" db="EMBL/GenBank/DDBJ databases">
        <title>Complete sequence of Desulfotomaculum reducens MI-1.</title>
        <authorList>
            <consortium name="US DOE Joint Genome Institute"/>
            <person name="Copeland A."/>
            <person name="Lucas S."/>
            <person name="Lapidus A."/>
            <person name="Barry K."/>
            <person name="Detter J.C."/>
            <person name="Glavina del Rio T."/>
            <person name="Hammon N."/>
            <person name="Israni S."/>
            <person name="Dalin E."/>
            <person name="Tice H."/>
            <person name="Pitluck S."/>
            <person name="Sims D."/>
            <person name="Brettin T."/>
            <person name="Bruce D."/>
            <person name="Han C."/>
            <person name="Tapia R."/>
            <person name="Schmutz J."/>
            <person name="Larimer F."/>
            <person name="Land M."/>
            <person name="Hauser L."/>
            <person name="Kyrpides N."/>
            <person name="Kim E."/>
            <person name="Tebo B.M."/>
            <person name="Richardson P."/>
        </authorList>
    </citation>
    <scope>NUCLEOTIDE SEQUENCE [LARGE SCALE GENOMIC DNA]</scope>
    <source>
        <strain evidence="2 3">MI-1</strain>
    </source>
</reference>
<protein>
    <recommendedName>
        <fullName evidence="1">DUF7852 domain-containing protein</fullName>
    </recommendedName>
</protein>
<proteinExistence type="predicted"/>
<evidence type="ECO:0000259" key="1">
    <source>
        <dbReference type="Pfam" id="PF25250"/>
    </source>
</evidence>
<accession>A4J4B9</accession>
<evidence type="ECO:0000313" key="2">
    <source>
        <dbReference type="EMBL" id="ABO49922.1"/>
    </source>
</evidence>
<dbReference type="HOGENOM" id="CLU_658457_0_0_9"/>
<dbReference type="RefSeq" id="WP_011877742.1">
    <property type="nucleotide sequence ID" value="NC_009253.1"/>
</dbReference>
<dbReference type="Pfam" id="PF25250">
    <property type="entry name" value="DUF7852"/>
    <property type="match status" value="1"/>
</dbReference>
<name>A4J4B9_DESRM</name>